<comment type="catalytic activity">
    <reaction evidence="8">
        <text>L-aspartate + L-glutamine + ATP + H2O = L-asparagine + L-glutamate + AMP + diphosphate + H(+)</text>
        <dbReference type="Rhea" id="RHEA:12228"/>
        <dbReference type="ChEBI" id="CHEBI:15377"/>
        <dbReference type="ChEBI" id="CHEBI:15378"/>
        <dbReference type="ChEBI" id="CHEBI:29985"/>
        <dbReference type="ChEBI" id="CHEBI:29991"/>
        <dbReference type="ChEBI" id="CHEBI:30616"/>
        <dbReference type="ChEBI" id="CHEBI:33019"/>
        <dbReference type="ChEBI" id="CHEBI:58048"/>
        <dbReference type="ChEBI" id="CHEBI:58359"/>
        <dbReference type="ChEBI" id="CHEBI:456215"/>
        <dbReference type="EC" id="6.3.5.4"/>
    </reaction>
</comment>
<feature type="binding site" evidence="10">
    <location>
        <position position="261"/>
    </location>
    <ligand>
        <name>ATP</name>
        <dbReference type="ChEBI" id="CHEBI:30616"/>
    </ligand>
</feature>
<protein>
    <recommendedName>
        <fullName evidence="3">asparagine synthase (glutamine-hydrolyzing)</fullName>
        <ecNumber evidence="3">6.3.5.4</ecNumber>
    </recommendedName>
</protein>
<dbReference type="GO" id="GO:0005829">
    <property type="term" value="C:cytosol"/>
    <property type="evidence" value="ECO:0007669"/>
    <property type="project" value="TreeGrafter"/>
</dbReference>
<keyword evidence="9" id="KW-0028">Amino-acid biosynthesis</keyword>
<keyword evidence="13" id="KW-0436">Ligase</keyword>
<evidence type="ECO:0000256" key="5">
    <source>
        <dbReference type="ARBA" id="ARBA00022840"/>
    </source>
</evidence>
<dbReference type="SUPFAM" id="SSF56235">
    <property type="entry name" value="N-terminal nucleophile aminohydrolases (Ntn hydrolases)"/>
    <property type="match status" value="1"/>
</dbReference>
<evidence type="ECO:0000313" key="14">
    <source>
        <dbReference type="Proteomes" id="UP000308697"/>
    </source>
</evidence>
<dbReference type="Pfam" id="PF13522">
    <property type="entry name" value="GATase_6"/>
    <property type="match status" value="1"/>
</dbReference>
<feature type="binding site" evidence="10">
    <location>
        <begin position="377"/>
        <end position="378"/>
    </location>
    <ligand>
        <name>ATP</name>
        <dbReference type="ChEBI" id="CHEBI:30616"/>
    </ligand>
</feature>
<evidence type="ECO:0000256" key="3">
    <source>
        <dbReference type="ARBA" id="ARBA00012737"/>
    </source>
</evidence>
<sequence length="614" mass="68361">MCGITGWIAFDHDLTHHQATVDAMTRSLAARGPDASGVWVTRHAALGHRRLAIIDLDGGAQPMTADTPHGPVALTYSGEVYNFVALRRQLRDRGHRFRTESDTEVVLRAYLEWGERLVDHLVGMYAFAIWDGRLDRLLMVRDRLGVKPLYYHPTADGVLFASEPKGILAHPSVEAGVDHDGLREIMLGVKTPGAAIWRGMRELHPGSLVIADRGGVRETTYWRLTARQHTDDLATTHTRTRELLSGSVREQLVADVPRCVLLSGGLDSSTIAGFAAHELGAHEQRVRTFSVDFPGHADHFTRDAHNVSPDAPYVRIVAEHLDADHTDLLLDAASLSEPGVRSAAVQARDLPIGRGDMDHSLIQLFGAVRDHSTVALSGEGADEMFGGYWWFHDPALRQSAGFPWLTAALGQTRQERTFLPPDLSTALDLPGYATERYRQAVAETPSLDGESGTQRRSRELLYLHLTRSLGGMLERKDRLSMAVGLEVRVPFCDHRIAEYAFNIPWSFHVTDNREKSVLRAAGRPVVPDAVLRRLKSPYPMTRDQRYVSALQEQVRQALTQPGHDVFALFDRAAATKAASADHAHHPNPHGHRAVLEKFLDLRTWLDLYRPRLML</sequence>
<feature type="binding site" evidence="10">
    <location>
        <position position="102"/>
    </location>
    <ligand>
        <name>L-glutamine</name>
        <dbReference type="ChEBI" id="CHEBI:58359"/>
    </ligand>
</feature>
<dbReference type="InterPro" id="IPR006426">
    <property type="entry name" value="Asn_synth_AEB"/>
</dbReference>
<dbReference type="InterPro" id="IPR033738">
    <property type="entry name" value="AsnB_N"/>
</dbReference>
<dbReference type="GO" id="GO:0006529">
    <property type="term" value="P:asparagine biosynthetic process"/>
    <property type="evidence" value="ECO:0007669"/>
    <property type="project" value="UniProtKB-KW"/>
</dbReference>
<dbReference type="PANTHER" id="PTHR43284">
    <property type="entry name" value="ASPARAGINE SYNTHETASE (GLUTAMINE-HYDROLYZING)"/>
    <property type="match status" value="1"/>
</dbReference>
<reference evidence="13 14" key="1">
    <citation type="submission" date="2019-04" db="EMBL/GenBank/DDBJ databases">
        <title>Streptomyces piniterrae sp. nov., a heliquinomycin-producing actinomycete isolated from rhizosphere soil of Pinus yunnanensis.</title>
        <authorList>
            <person name="Zhuang X."/>
            <person name="Zhao J."/>
        </authorList>
    </citation>
    <scope>NUCLEOTIDE SEQUENCE [LARGE SCALE GENOMIC DNA]</scope>
    <source>
        <strain evidence="14">jys28</strain>
    </source>
</reference>
<keyword evidence="7 9" id="KW-0315">Glutamine amidotransferase</keyword>
<dbReference type="NCBIfam" id="TIGR01536">
    <property type="entry name" value="asn_synth_AEB"/>
    <property type="match status" value="1"/>
</dbReference>
<dbReference type="SUPFAM" id="SSF52402">
    <property type="entry name" value="Adenine nucleotide alpha hydrolases-like"/>
    <property type="match status" value="1"/>
</dbReference>
<dbReference type="GO" id="GO:0004066">
    <property type="term" value="F:asparagine synthase (glutamine-hydrolyzing) activity"/>
    <property type="evidence" value="ECO:0007669"/>
    <property type="project" value="UniProtKB-EC"/>
</dbReference>
<keyword evidence="6 9" id="KW-0061">Asparagine biosynthesis</keyword>
<evidence type="ECO:0000256" key="2">
    <source>
        <dbReference type="ARBA" id="ARBA00005752"/>
    </source>
</evidence>
<dbReference type="PIRSF" id="PIRSF001589">
    <property type="entry name" value="Asn_synthetase_glu-h"/>
    <property type="match status" value="1"/>
</dbReference>
<dbReference type="GO" id="GO:0005524">
    <property type="term" value="F:ATP binding"/>
    <property type="evidence" value="ECO:0007669"/>
    <property type="project" value="UniProtKB-KW"/>
</dbReference>
<evidence type="ECO:0000313" key="13">
    <source>
        <dbReference type="EMBL" id="TJZ59245.1"/>
    </source>
</evidence>
<evidence type="ECO:0000256" key="1">
    <source>
        <dbReference type="ARBA" id="ARBA00005187"/>
    </source>
</evidence>
<feature type="site" description="Important for beta-aspartyl-AMP intermediate formation" evidence="11">
    <location>
        <position position="379"/>
    </location>
</feature>
<name>A0A4U0NWT5_9ACTN</name>
<organism evidence="13 14">
    <name type="scientific">Streptomyces piniterrae</name>
    <dbReference type="NCBI Taxonomy" id="2571125"/>
    <lineage>
        <taxon>Bacteria</taxon>
        <taxon>Bacillati</taxon>
        <taxon>Actinomycetota</taxon>
        <taxon>Actinomycetes</taxon>
        <taxon>Kitasatosporales</taxon>
        <taxon>Streptomycetaceae</taxon>
        <taxon>Streptomyces</taxon>
    </lineage>
</organism>
<comment type="similarity">
    <text evidence="2">Belongs to the asparagine synthetase family.</text>
</comment>
<evidence type="ECO:0000256" key="10">
    <source>
        <dbReference type="PIRSR" id="PIRSR001589-2"/>
    </source>
</evidence>
<dbReference type="Pfam" id="PF00733">
    <property type="entry name" value="Asn_synthase"/>
    <property type="match status" value="1"/>
</dbReference>
<dbReference type="InterPro" id="IPR014729">
    <property type="entry name" value="Rossmann-like_a/b/a_fold"/>
</dbReference>
<dbReference type="EC" id="6.3.5.4" evidence="3"/>
<dbReference type="RefSeq" id="WP_136738197.1">
    <property type="nucleotide sequence ID" value="NZ_SUMB01000001.1"/>
</dbReference>
<dbReference type="Gene3D" id="3.60.20.10">
    <property type="entry name" value="Glutamine Phosphoribosylpyrophosphate, subunit 1, domain 1"/>
    <property type="match status" value="1"/>
</dbReference>
<evidence type="ECO:0000256" key="7">
    <source>
        <dbReference type="ARBA" id="ARBA00022962"/>
    </source>
</evidence>
<gene>
    <name evidence="13" type="primary">asnB</name>
    <name evidence="13" type="ORF">FCH28_03900</name>
</gene>
<dbReference type="PANTHER" id="PTHR43284:SF1">
    <property type="entry name" value="ASPARAGINE SYNTHETASE"/>
    <property type="match status" value="1"/>
</dbReference>
<evidence type="ECO:0000256" key="6">
    <source>
        <dbReference type="ARBA" id="ARBA00022888"/>
    </source>
</evidence>
<comment type="caution">
    <text evidence="13">The sequence shown here is derived from an EMBL/GenBank/DDBJ whole genome shotgun (WGS) entry which is preliminary data.</text>
</comment>
<comment type="pathway">
    <text evidence="1">Amino-acid biosynthesis; L-asparagine biosynthesis; L-asparagine from L-aspartate (L-Gln route): step 1/1.</text>
</comment>
<evidence type="ECO:0000256" key="11">
    <source>
        <dbReference type="PIRSR" id="PIRSR001589-3"/>
    </source>
</evidence>
<dbReference type="CDD" id="cd00712">
    <property type="entry name" value="AsnB"/>
    <property type="match status" value="1"/>
</dbReference>
<dbReference type="InterPro" id="IPR029055">
    <property type="entry name" value="Ntn_hydrolases_N"/>
</dbReference>
<evidence type="ECO:0000256" key="9">
    <source>
        <dbReference type="PIRSR" id="PIRSR001589-1"/>
    </source>
</evidence>
<dbReference type="PROSITE" id="PS51278">
    <property type="entry name" value="GATASE_TYPE_2"/>
    <property type="match status" value="1"/>
</dbReference>
<accession>A0A4U0NWT5</accession>
<evidence type="ECO:0000259" key="12">
    <source>
        <dbReference type="PROSITE" id="PS51278"/>
    </source>
</evidence>
<keyword evidence="5 10" id="KW-0067">ATP-binding</keyword>
<keyword evidence="4 10" id="KW-0547">Nucleotide-binding</keyword>
<dbReference type="InterPro" id="IPR051786">
    <property type="entry name" value="ASN_synthetase/amidase"/>
</dbReference>
<evidence type="ECO:0000256" key="8">
    <source>
        <dbReference type="ARBA" id="ARBA00048741"/>
    </source>
</evidence>
<dbReference type="CDD" id="cd01991">
    <property type="entry name" value="Asn_synthase_B_C"/>
    <property type="match status" value="1"/>
</dbReference>
<dbReference type="OrthoDB" id="9763290at2"/>
<feature type="domain" description="Glutamine amidotransferase type-2" evidence="12">
    <location>
        <begin position="2"/>
        <end position="214"/>
    </location>
</feature>
<feature type="active site" description="For GATase activity" evidence="9">
    <location>
        <position position="2"/>
    </location>
</feature>
<feature type="binding site" evidence="10">
    <location>
        <position position="291"/>
    </location>
    <ligand>
        <name>ATP</name>
        <dbReference type="ChEBI" id="CHEBI:30616"/>
    </ligand>
</feature>
<dbReference type="EMBL" id="SUMB01000001">
    <property type="protein sequence ID" value="TJZ59245.1"/>
    <property type="molecule type" value="Genomic_DNA"/>
</dbReference>
<dbReference type="InterPro" id="IPR001962">
    <property type="entry name" value="Asn_synthase"/>
</dbReference>
<dbReference type="Proteomes" id="UP000308697">
    <property type="component" value="Unassembled WGS sequence"/>
</dbReference>
<proteinExistence type="inferred from homology"/>
<evidence type="ECO:0000256" key="4">
    <source>
        <dbReference type="ARBA" id="ARBA00022741"/>
    </source>
</evidence>
<dbReference type="AlphaFoldDB" id="A0A4U0NWT5"/>
<dbReference type="InterPro" id="IPR017932">
    <property type="entry name" value="GATase_2_dom"/>
</dbReference>
<keyword evidence="14" id="KW-1185">Reference proteome</keyword>
<dbReference type="Gene3D" id="3.40.50.620">
    <property type="entry name" value="HUPs"/>
    <property type="match status" value="1"/>
</dbReference>